<dbReference type="InterPro" id="IPR037056">
    <property type="entry name" value="RNase_H1_N_sf"/>
</dbReference>
<dbReference type="SUPFAM" id="SSF55658">
    <property type="entry name" value="L9 N-domain-like"/>
    <property type="match status" value="2"/>
</dbReference>
<dbReference type="Proteomes" id="UP000076532">
    <property type="component" value="Unassembled WGS sequence"/>
</dbReference>
<proteinExistence type="predicted"/>
<feature type="domain" description="Ribonuclease H1 N-terminal" evidence="2">
    <location>
        <begin position="125"/>
        <end position="165"/>
    </location>
</feature>
<dbReference type="Pfam" id="PF01693">
    <property type="entry name" value="Cauli_VI"/>
    <property type="match status" value="2"/>
</dbReference>
<evidence type="ECO:0000256" key="1">
    <source>
        <dbReference type="SAM" id="MobiDB-lite"/>
    </source>
</evidence>
<dbReference type="AlphaFoldDB" id="A0A166BN25"/>
<feature type="compositionally biased region" description="Low complexity" evidence="1">
    <location>
        <begin position="46"/>
        <end position="65"/>
    </location>
</feature>
<keyword evidence="4" id="KW-1185">Reference proteome</keyword>
<evidence type="ECO:0000313" key="4">
    <source>
        <dbReference type="Proteomes" id="UP000076532"/>
    </source>
</evidence>
<evidence type="ECO:0000313" key="3">
    <source>
        <dbReference type="EMBL" id="KZP12814.1"/>
    </source>
</evidence>
<dbReference type="OrthoDB" id="3270804at2759"/>
<feature type="domain" description="Ribonuclease H1 N-terminal" evidence="2">
    <location>
        <begin position="215"/>
        <end position="256"/>
    </location>
</feature>
<name>A0A166BN25_9AGAM</name>
<sequence length="317" mass="34341">MPTILYAEHHRDDQVLNDLLATLRVADPTQPIQSAAPSANTKPKIPASSAPAPGSSSSGPLNSNTNPPPPPGPSERTYTVRGRETGIIDTWHHASHASQGFPGGKATQIQSTAQPSRRRHRRAVYVVYEGLEPGIYYSWDDVEPLVGRVPHANFEGFDSPIQAERAYIAAYTMGAIRRLPPRDAPASFVPPAVAMPAHLVQKLAALPANYLHAEWYVVFKGRAPGIYPTWGMTLTQVTGVSLAAFQRYPSKPEASAAFEAARRAGADECSPSNDDDLPFGFQMHSEYEQGDDEAHQRPGSLDDAQPYALCPQHIGSC</sequence>
<accession>A0A166BN25</accession>
<dbReference type="InterPro" id="IPR009027">
    <property type="entry name" value="Ribosomal_bL9/RNase_H1_N"/>
</dbReference>
<feature type="region of interest" description="Disordered" evidence="1">
    <location>
        <begin position="265"/>
        <end position="307"/>
    </location>
</feature>
<feature type="compositionally biased region" description="Polar residues" evidence="1">
    <location>
        <begin position="32"/>
        <end position="41"/>
    </location>
</feature>
<feature type="region of interest" description="Disordered" evidence="1">
    <location>
        <begin position="95"/>
        <end position="118"/>
    </location>
</feature>
<organism evidence="3 4">
    <name type="scientific">Athelia psychrophila</name>
    <dbReference type="NCBI Taxonomy" id="1759441"/>
    <lineage>
        <taxon>Eukaryota</taxon>
        <taxon>Fungi</taxon>
        <taxon>Dikarya</taxon>
        <taxon>Basidiomycota</taxon>
        <taxon>Agaricomycotina</taxon>
        <taxon>Agaricomycetes</taxon>
        <taxon>Agaricomycetidae</taxon>
        <taxon>Atheliales</taxon>
        <taxon>Atheliaceae</taxon>
        <taxon>Athelia</taxon>
    </lineage>
</organism>
<reference evidence="3 4" key="1">
    <citation type="journal article" date="2016" name="Mol. Biol. Evol.">
        <title>Comparative Genomics of Early-Diverging Mushroom-Forming Fungi Provides Insights into the Origins of Lignocellulose Decay Capabilities.</title>
        <authorList>
            <person name="Nagy L.G."/>
            <person name="Riley R."/>
            <person name="Tritt A."/>
            <person name="Adam C."/>
            <person name="Daum C."/>
            <person name="Floudas D."/>
            <person name="Sun H."/>
            <person name="Yadav J.S."/>
            <person name="Pangilinan J."/>
            <person name="Larsson K.H."/>
            <person name="Matsuura K."/>
            <person name="Barry K."/>
            <person name="Labutti K."/>
            <person name="Kuo R."/>
            <person name="Ohm R.A."/>
            <person name="Bhattacharya S.S."/>
            <person name="Shirouzu T."/>
            <person name="Yoshinaga Y."/>
            <person name="Martin F.M."/>
            <person name="Grigoriev I.V."/>
            <person name="Hibbett D.S."/>
        </authorList>
    </citation>
    <scope>NUCLEOTIDE SEQUENCE [LARGE SCALE GENOMIC DNA]</scope>
    <source>
        <strain evidence="3 4">CBS 109695</strain>
    </source>
</reference>
<protein>
    <recommendedName>
        <fullName evidence="2">Ribonuclease H1 N-terminal domain-containing protein</fullName>
    </recommendedName>
</protein>
<dbReference type="InterPro" id="IPR011320">
    <property type="entry name" value="RNase_H1_N"/>
</dbReference>
<dbReference type="EMBL" id="KV417642">
    <property type="protein sequence ID" value="KZP12814.1"/>
    <property type="molecule type" value="Genomic_DNA"/>
</dbReference>
<gene>
    <name evidence="3" type="ORF">FIBSPDRAFT_961127</name>
</gene>
<dbReference type="STRING" id="436010.A0A166BN25"/>
<dbReference type="Gene3D" id="3.40.970.10">
    <property type="entry name" value="Ribonuclease H1, N-terminal domain"/>
    <property type="match status" value="2"/>
</dbReference>
<evidence type="ECO:0000259" key="2">
    <source>
        <dbReference type="Pfam" id="PF01693"/>
    </source>
</evidence>
<feature type="region of interest" description="Disordered" evidence="1">
    <location>
        <begin position="32"/>
        <end position="78"/>
    </location>
</feature>